<evidence type="ECO:0000259" key="2">
    <source>
        <dbReference type="Pfam" id="PF20732"/>
    </source>
</evidence>
<reference evidence="3" key="1">
    <citation type="journal article" date="2019" name="PLoS Negl. Trop. Dis.">
        <title>Revisiting the worldwide diversity of Leptospira species in the environment.</title>
        <authorList>
            <person name="Vincent A.T."/>
            <person name="Schiettekatte O."/>
            <person name="Bourhy P."/>
            <person name="Veyrier F.J."/>
            <person name="Picardeau M."/>
        </authorList>
    </citation>
    <scope>NUCLEOTIDE SEQUENCE [LARGE SCALE GENOMIC DNA]</scope>
    <source>
        <strain evidence="3">201300427</strain>
    </source>
</reference>
<feature type="domain" description="Peptidoglycan beta-N-acetylmuramidase NamZ N-terminal" evidence="1">
    <location>
        <begin position="16"/>
        <end position="219"/>
    </location>
</feature>
<organism evidence="3 4">
    <name type="scientific">Leptospira idonii</name>
    <dbReference type="NCBI Taxonomy" id="1193500"/>
    <lineage>
        <taxon>Bacteria</taxon>
        <taxon>Pseudomonadati</taxon>
        <taxon>Spirochaetota</taxon>
        <taxon>Spirochaetia</taxon>
        <taxon>Leptospirales</taxon>
        <taxon>Leptospiraceae</taxon>
        <taxon>Leptospira</taxon>
    </lineage>
</organism>
<evidence type="ECO:0000313" key="4">
    <source>
        <dbReference type="Proteomes" id="UP000298058"/>
    </source>
</evidence>
<keyword evidence="4" id="KW-1185">Reference proteome</keyword>
<dbReference type="Pfam" id="PF07075">
    <property type="entry name" value="NamZ_N"/>
    <property type="match status" value="1"/>
</dbReference>
<dbReference type="InterPro" id="IPR008302">
    <property type="entry name" value="NamZ"/>
</dbReference>
<protein>
    <submittedName>
        <fullName evidence="3">DUF1343 domain-containing protein</fullName>
    </submittedName>
</protein>
<dbReference type="GO" id="GO:0033922">
    <property type="term" value="F:peptidoglycan beta-N-acetylmuramidase activity"/>
    <property type="evidence" value="ECO:0007669"/>
    <property type="project" value="InterPro"/>
</dbReference>
<dbReference type="PIRSF" id="PIRSF016719">
    <property type="entry name" value="UCP016719"/>
    <property type="match status" value="1"/>
</dbReference>
<dbReference type="Proteomes" id="UP000298058">
    <property type="component" value="Unassembled WGS sequence"/>
</dbReference>
<dbReference type="Pfam" id="PF20732">
    <property type="entry name" value="NamZ_C"/>
    <property type="match status" value="1"/>
</dbReference>
<dbReference type="EMBL" id="RQHW01000065">
    <property type="protein sequence ID" value="TGN17697.1"/>
    <property type="molecule type" value="Genomic_DNA"/>
</dbReference>
<dbReference type="InterPro" id="IPR048502">
    <property type="entry name" value="NamZ_N"/>
</dbReference>
<evidence type="ECO:0000313" key="3">
    <source>
        <dbReference type="EMBL" id="TGN17697.1"/>
    </source>
</evidence>
<comment type="caution">
    <text evidence="3">The sequence shown here is derived from an EMBL/GenBank/DDBJ whole genome shotgun (WGS) entry which is preliminary data.</text>
</comment>
<dbReference type="PANTHER" id="PTHR42915">
    <property type="entry name" value="HYPOTHETICAL 460 KDA PROTEIN IN FEUA-SIGW INTERGENIC REGION [PRECURSOR]"/>
    <property type="match status" value="1"/>
</dbReference>
<dbReference type="Gene3D" id="3.90.1150.140">
    <property type="match status" value="1"/>
</dbReference>
<dbReference type="Gene3D" id="3.40.50.12170">
    <property type="entry name" value="Uncharacterised protein PF07075, DUF1343"/>
    <property type="match status" value="1"/>
</dbReference>
<gene>
    <name evidence="3" type="ORF">EHS15_16890</name>
</gene>
<accession>A0A4R9LX58</accession>
<dbReference type="OrthoDB" id="9801061at2"/>
<dbReference type="AlphaFoldDB" id="A0A4R9LX58"/>
<proteinExistence type="predicted"/>
<evidence type="ECO:0000259" key="1">
    <source>
        <dbReference type="Pfam" id="PF07075"/>
    </source>
</evidence>
<dbReference type="RefSeq" id="WP_135761754.1">
    <property type="nucleotide sequence ID" value="NZ_RQHW01000065.1"/>
</dbReference>
<name>A0A4R9LX58_9LEPT</name>
<dbReference type="PANTHER" id="PTHR42915:SF1">
    <property type="entry name" value="PEPTIDOGLYCAN BETA-N-ACETYLMURAMIDASE NAMZ"/>
    <property type="match status" value="1"/>
</dbReference>
<dbReference type="InterPro" id="IPR048503">
    <property type="entry name" value="NamZ_C"/>
</dbReference>
<sequence>MKFIKNLSKLSGCKAGILTNQSAFGWNRKYHFLSYSEYLKIDTLFLPEHGLFAELQDQVSGSDLQYLFGDCNIVNLYGDTEESLVPKQEVLQKLDILIIDIRDVGSRYYTFLTTAYYMLDAVSRLKKNTGKAPLFIVVDSPNPIGDAVEGTPLSQEFESFVGVRSVPHRHGLTPAGLLNYYNETFQLNVELAVISSGVYHPKKYNPSLWIPPSPNIPSQTTCYVYPGQCLLEGTNLSEGRGTTKPFETFGAPYLKGKAKEELDKRLSKHQSSSVLLRPLRFLPTFHKFQGQICEGYQLLVEKPKKFHSLYFTLFFLRQVSELFPEFEYLKGVYEFRSDKPAIELLAGDRKILSYLAGQMTDSDLKSYLEIEEKNWILASKRFRY</sequence>
<feature type="domain" description="Peptidoglycan beta-N-acetylmuramidase NamZ C-terminal" evidence="2">
    <location>
        <begin position="223"/>
        <end position="382"/>
    </location>
</feature>